<reference evidence="2 3" key="1">
    <citation type="submission" date="2017-06" db="EMBL/GenBank/DDBJ databases">
        <title>Complete genome of Francisella halioticida.</title>
        <authorList>
            <person name="Sjodin A."/>
        </authorList>
    </citation>
    <scope>NUCLEOTIDE SEQUENCE [LARGE SCALE GENOMIC DNA]</scope>
    <source>
        <strain evidence="2 3">DSM 23729</strain>
    </source>
</reference>
<dbReference type="InterPro" id="IPR001584">
    <property type="entry name" value="Integrase_cat-core"/>
</dbReference>
<evidence type="ECO:0000313" key="2">
    <source>
        <dbReference type="EMBL" id="ASG68007.1"/>
    </source>
</evidence>
<accession>A0ABM6LZK6</accession>
<dbReference type="RefSeq" id="WP_088772518.1">
    <property type="nucleotide sequence ID" value="NZ_AP023082.1"/>
</dbReference>
<feature type="domain" description="Integrase catalytic" evidence="1">
    <location>
        <begin position="13"/>
        <end position="43"/>
    </location>
</feature>
<evidence type="ECO:0000313" key="3">
    <source>
        <dbReference type="Proteomes" id="UP000249910"/>
    </source>
</evidence>
<dbReference type="EMBL" id="CP022132">
    <property type="protein sequence ID" value="ASG68007.1"/>
    <property type="molecule type" value="Genomic_DNA"/>
</dbReference>
<gene>
    <name evidence="2" type="ORF">CDV26_06080</name>
</gene>
<protein>
    <recommendedName>
        <fullName evidence="1">Integrase catalytic domain-containing protein</fullName>
    </recommendedName>
</protein>
<organism evidence="2 3">
    <name type="scientific">Francisella halioticida</name>
    <dbReference type="NCBI Taxonomy" id="549298"/>
    <lineage>
        <taxon>Bacteria</taxon>
        <taxon>Pseudomonadati</taxon>
        <taxon>Pseudomonadota</taxon>
        <taxon>Gammaproteobacteria</taxon>
        <taxon>Thiotrichales</taxon>
        <taxon>Francisellaceae</taxon>
        <taxon>Francisella</taxon>
    </lineage>
</organism>
<name>A0ABM6LZK6_9GAMM</name>
<proteinExistence type="predicted"/>
<dbReference type="Proteomes" id="UP000249910">
    <property type="component" value="Chromosome"/>
</dbReference>
<evidence type="ECO:0000259" key="1">
    <source>
        <dbReference type="Pfam" id="PF13333"/>
    </source>
</evidence>
<keyword evidence="3" id="KW-1185">Reference proteome</keyword>
<sequence length="46" mass="5483">MSYKGCCYNNTCESFFGTLKVELIHDEKYETREDTKSSIFKYIMDN</sequence>
<dbReference type="Pfam" id="PF13333">
    <property type="entry name" value="rve_2"/>
    <property type="match status" value="1"/>
</dbReference>